<evidence type="ECO:0000313" key="2">
    <source>
        <dbReference type="Proteomes" id="UP001188597"/>
    </source>
</evidence>
<dbReference type="Proteomes" id="UP001188597">
    <property type="component" value="Unassembled WGS sequence"/>
</dbReference>
<reference evidence="1" key="1">
    <citation type="submission" date="2022-12" db="EMBL/GenBank/DDBJ databases">
        <title>Draft genome assemblies for two species of Escallonia (Escalloniales).</title>
        <authorList>
            <person name="Chanderbali A."/>
            <person name="Dervinis C."/>
            <person name="Anghel I."/>
            <person name="Soltis D."/>
            <person name="Soltis P."/>
            <person name="Zapata F."/>
        </authorList>
    </citation>
    <scope>NUCLEOTIDE SEQUENCE</scope>
    <source>
        <strain evidence="1">UCBG64.0493</strain>
        <tissue evidence="1">Leaf</tissue>
    </source>
</reference>
<proteinExistence type="predicted"/>
<name>A0AA88WFH7_9ASTE</name>
<dbReference type="EMBL" id="JAVXUP010000756">
    <property type="protein sequence ID" value="KAK3021500.1"/>
    <property type="molecule type" value="Genomic_DNA"/>
</dbReference>
<sequence>MCMKKQHGKRRKREPVSRVTRRVVDSFTPLSFTDQVRAESVCVVERVTAYDPHPRPTIYIHTCL</sequence>
<comment type="caution">
    <text evidence="1">The sequence shown here is derived from an EMBL/GenBank/DDBJ whole genome shotgun (WGS) entry which is preliminary data.</text>
</comment>
<dbReference type="AlphaFoldDB" id="A0AA88WFH7"/>
<evidence type="ECO:0000313" key="1">
    <source>
        <dbReference type="EMBL" id="KAK3021500.1"/>
    </source>
</evidence>
<keyword evidence="2" id="KW-1185">Reference proteome</keyword>
<protein>
    <submittedName>
        <fullName evidence="1">Uncharacterized protein</fullName>
    </submittedName>
</protein>
<gene>
    <name evidence="1" type="ORF">RJ639_046411</name>
</gene>
<organism evidence="1 2">
    <name type="scientific">Escallonia herrerae</name>
    <dbReference type="NCBI Taxonomy" id="1293975"/>
    <lineage>
        <taxon>Eukaryota</taxon>
        <taxon>Viridiplantae</taxon>
        <taxon>Streptophyta</taxon>
        <taxon>Embryophyta</taxon>
        <taxon>Tracheophyta</taxon>
        <taxon>Spermatophyta</taxon>
        <taxon>Magnoliopsida</taxon>
        <taxon>eudicotyledons</taxon>
        <taxon>Gunneridae</taxon>
        <taxon>Pentapetalae</taxon>
        <taxon>asterids</taxon>
        <taxon>campanulids</taxon>
        <taxon>Escalloniales</taxon>
        <taxon>Escalloniaceae</taxon>
        <taxon>Escallonia</taxon>
    </lineage>
</organism>
<accession>A0AA88WFH7</accession>